<comment type="similarity">
    <text evidence="1">Belongs to the short-chain dehydrogenases/reductases (SDR) family.</text>
</comment>
<evidence type="ECO:0000256" key="1">
    <source>
        <dbReference type="ARBA" id="ARBA00006484"/>
    </source>
</evidence>
<evidence type="ECO:0000259" key="3">
    <source>
        <dbReference type="SMART" id="SM00822"/>
    </source>
</evidence>
<dbReference type="RefSeq" id="WP_264073527.1">
    <property type="nucleotide sequence ID" value="NZ_CP076676.1"/>
</dbReference>
<dbReference type="PRINTS" id="PR00080">
    <property type="entry name" value="SDRFAMILY"/>
</dbReference>
<dbReference type="InterPro" id="IPR057326">
    <property type="entry name" value="KR_dom"/>
</dbReference>
<protein>
    <submittedName>
        <fullName evidence="4">SDR family oxidoreductase</fullName>
    </submittedName>
</protein>
<name>A0AAX3DT85_RHOPL</name>
<dbReference type="InterPro" id="IPR036291">
    <property type="entry name" value="NAD(P)-bd_dom_sf"/>
</dbReference>
<evidence type="ECO:0000313" key="4">
    <source>
        <dbReference type="EMBL" id="UYO37810.1"/>
    </source>
</evidence>
<dbReference type="Gene3D" id="3.40.50.720">
    <property type="entry name" value="NAD(P)-binding Rossmann-like Domain"/>
    <property type="match status" value="1"/>
</dbReference>
<sequence>MNERTRFGGKVAVITGGASGIGAATARLLHSEGASVVIGDLDAAAGNALVAELGAERARFITTDVSDFGSAQALIDGAVAAFGRLDVLINNAGIGSLSSIAALPVEDWKKVLAINLDGVFFGCKAALPVMVAQRAGAIVNTASASGLAGDFGFAAYNAAKAGVINFTRTAAIDHARDGVRVNAVCPGPVDTPILAGVQGIPGLRADWEDRVPIGRFASPAEIAQVIAFLASDAASYVTGVAMPVDGGLTAHTGQPNLPRVMNALAGGAQ</sequence>
<dbReference type="Proteomes" id="UP001163166">
    <property type="component" value="Chromosome"/>
</dbReference>
<accession>A0AAX3DT85</accession>
<dbReference type="InterPro" id="IPR020904">
    <property type="entry name" value="Sc_DH/Rdtase_CS"/>
</dbReference>
<dbReference type="FunFam" id="3.40.50.720:FF:000084">
    <property type="entry name" value="Short-chain dehydrogenase reductase"/>
    <property type="match status" value="1"/>
</dbReference>
<dbReference type="EMBL" id="CP076676">
    <property type="protein sequence ID" value="UYO37810.1"/>
    <property type="molecule type" value="Genomic_DNA"/>
</dbReference>
<keyword evidence="2" id="KW-0560">Oxidoreductase</keyword>
<dbReference type="PRINTS" id="PR00081">
    <property type="entry name" value="GDHRDH"/>
</dbReference>
<evidence type="ECO:0000313" key="5">
    <source>
        <dbReference type="Proteomes" id="UP001163166"/>
    </source>
</evidence>
<proteinExistence type="inferred from homology"/>
<dbReference type="PROSITE" id="PS00061">
    <property type="entry name" value="ADH_SHORT"/>
    <property type="match status" value="1"/>
</dbReference>
<feature type="domain" description="Ketoreductase" evidence="3">
    <location>
        <begin position="10"/>
        <end position="192"/>
    </location>
</feature>
<dbReference type="Pfam" id="PF13561">
    <property type="entry name" value="adh_short_C2"/>
    <property type="match status" value="1"/>
</dbReference>
<evidence type="ECO:0000256" key="2">
    <source>
        <dbReference type="ARBA" id="ARBA00023002"/>
    </source>
</evidence>
<gene>
    <name evidence="4" type="ORF">KQX62_13760</name>
</gene>
<dbReference type="GO" id="GO:0016491">
    <property type="term" value="F:oxidoreductase activity"/>
    <property type="evidence" value="ECO:0007669"/>
    <property type="project" value="UniProtKB-KW"/>
</dbReference>
<dbReference type="SUPFAM" id="SSF51735">
    <property type="entry name" value="NAD(P)-binding Rossmann-fold domains"/>
    <property type="match status" value="1"/>
</dbReference>
<dbReference type="NCBIfam" id="NF005559">
    <property type="entry name" value="PRK07231.1"/>
    <property type="match status" value="1"/>
</dbReference>
<reference evidence="4" key="1">
    <citation type="journal article" date="2022" name="Biol. Control">
        <title>In silico genomic analysis of Rhodopseudomonas palustris strains revealed potential biocontrol agents and crop yield enhancers.</title>
        <authorList>
            <person name="Surachat K."/>
            <person name="Kantachote D."/>
            <person name="Deachamag P."/>
            <person name="Wonglapsuwan M."/>
        </authorList>
    </citation>
    <scope>NUCLEOTIDE SEQUENCE</scope>
    <source>
        <strain evidence="4">TLS06</strain>
    </source>
</reference>
<dbReference type="PANTHER" id="PTHR24321">
    <property type="entry name" value="DEHYDROGENASES, SHORT CHAIN"/>
    <property type="match status" value="1"/>
</dbReference>
<dbReference type="AlphaFoldDB" id="A0AAX3DT85"/>
<dbReference type="CDD" id="cd05233">
    <property type="entry name" value="SDR_c"/>
    <property type="match status" value="1"/>
</dbReference>
<dbReference type="SMART" id="SM00822">
    <property type="entry name" value="PKS_KR"/>
    <property type="match status" value="1"/>
</dbReference>
<dbReference type="InterPro" id="IPR002347">
    <property type="entry name" value="SDR_fam"/>
</dbReference>
<dbReference type="PANTHER" id="PTHR24321:SF14">
    <property type="entry name" value="SHORT-CHAIN TYPE DEHYDROGENASE_REDUCTASE BLR2146-RELATED"/>
    <property type="match status" value="1"/>
</dbReference>
<organism evidence="4 5">
    <name type="scientific">Rhodopseudomonas palustris</name>
    <dbReference type="NCBI Taxonomy" id="1076"/>
    <lineage>
        <taxon>Bacteria</taxon>
        <taxon>Pseudomonadati</taxon>
        <taxon>Pseudomonadota</taxon>
        <taxon>Alphaproteobacteria</taxon>
        <taxon>Hyphomicrobiales</taxon>
        <taxon>Nitrobacteraceae</taxon>
        <taxon>Rhodopseudomonas</taxon>
    </lineage>
</organism>